<evidence type="ECO:0000256" key="8">
    <source>
        <dbReference type="ARBA" id="ARBA00023136"/>
    </source>
</evidence>
<dbReference type="SUPFAM" id="SSF161111">
    <property type="entry name" value="Cation efflux protein transmembrane domain-like"/>
    <property type="match status" value="1"/>
</dbReference>
<dbReference type="Gene3D" id="1.20.1510.10">
    <property type="entry name" value="Cation efflux protein transmembrane domain"/>
    <property type="match status" value="1"/>
</dbReference>
<keyword evidence="7 9" id="KW-1133">Transmembrane helix</keyword>
<feature type="transmembrane region" description="Helical" evidence="9">
    <location>
        <begin position="186"/>
        <end position="204"/>
    </location>
</feature>
<evidence type="ECO:0000259" key="10">
    <source>
        <dbReference type="Pfam" id="PF01545"/>
    </source>
</evidence>
<dbReference type="EMBL" id="AAPH01000016">
    <property type="protein sequence ID" value="EAS42822.1"/>
    <property type="molecule type" value="Genomic_DNA"/>
</dbReference>
<dbReference type="GO" id="GO:0015086">
    <property type="term" value="F:cadmium ion transmembrane transporter activity"/>
    <property type="evidence" value="ECO:0007669"/>
    <property type="project" value="TreeGrafter"/>
</dbReference>
<feature type="transmembrane region" description="Helical" evidence="9">
    <location>
        <begin position="40"/>
        <end position="64"/>
    </location>
</feature>
<comment type="similarity">
    <text evidence="2">Belongs to the cation diffusion facilitator (CDF) transporter (TC 2.A.4) family. FieF subfamily.</text>
</comment>
<evidence type="ECO:0000256" key="1">
    <source>
        <dbReference type="ARBA" id="ARBA00004141"/>
    </source>
</evidence>
<dbReference type="GO" id="GO:0006882">
    <property type="term" value="P:intracellular zinc ion homeostasis"/>
    <property type="evidence" value="ECO:0007669"/>
    <property type="project" value="TreeGrafter"/>
</dbReference>
<organism evidence="11 12">
    <name type="scientific">Photobacterium profundum 3TCK</name>
    <dbReference type="NCBI Taxonomy" id="314280"/>
    <lineage>
        <taxon>Bacteria</taxon>
        <taxon>Pseudomonadati</taxon>
        <taxon>Pseudomonadota</taxon>
        <taxon>Gammaproteobacteria</taxon>
        <taxon>Vibrionales</taxon>
        <taxon>Vibrionaceae</taxon>
        <taxon>Photobacterium</taxon>
    </lineage>
</organism>
<dbReference type="HOGENOM" id="CLU_056154_1_0_6"/>
<feature type="transmembrane region" description="Helical" evidence="9">
    <location>
        <begin position="155"/>
        <end position="174"/>
    </location>
</feature>
<evidence type="ECO:0000256" key="7">
    <source>
        <dbReference type="ARBA" id="ARBA00022989"/>
    </source>
</evidence>
<evidence type="ECO:0000256" key="9">
    <source>
        <dbReference type="SAM" id="Phobius"/>
    </source>
</evidence>
<dbReference type="NCBIfam" id="TIGR01297">
    <property type="entry name" value="CDF"/>
    <property type="match status" value="1"/>
</dbReference>
<dbReference type="GO" id="GO:0015093">
    <property type="term" value="F:ferrous iron transmembrane transporter activity"/>
    <property type="evidence" value="ECO:0007669"/>
    <property type="project" value="TreeGrafter"/>
</dbReference>
<dbReference type="GO" id="GO:0005886">
    <property type="term" value="C:plasma membrane"/>
    <property type="evidence" value="ECO:0007669"/>
    <property type="project" value="TreeGrafter"/>
</dbReference>
<dbReference type="Pfam" id="PF01545">
    <property type="entry name" value="Cation_efflux"/>
    <property type="match status" value="1"/>
</dbReference>
<evidence type="ECO:0000256" key="4">
    <source>
        <dbReference type="ARBA" id="ARBA00022496"/>
    </source>
</evidence>
<dbReference type="Proteomes" id="UP000003789">
    <property type="component" value="Unassembled WGS sequence"/>
</dbReference>
<dbReference type="RefSeq" id="WP_006229659.1">
    <property type="nucleotide sequence ID" value="NZ_CH724134.1"/>
</dbReference>
<evidence type="ECO:0000256" key="3">
    <source>
        <dbReference type="ARBA" id="ARBA00022448"/>
    </source>
</evidence>
<feature type="transmembrane region" description="Helical" evidence="9">
    <location>
        <begin position="12"/>
        <end position="34"/>
    </location>
</feature>
<keyword evidence="4" id="KW-0410">Iron transport</keyword>
<proteinExistence type="inferred from homology"/>
<dbReference type="PANTHER" id="PTHR43840:SF15">
    <property type="entry name" value="MITOCHONDRIAL METAL TRANSPORTER 1-RELATED"/>
    <property type="match status" value="1"/>
</dbReference>
<sequence>MTISRKISKERMALKLSLAGTVLVASLGIGYGLYVDSNAILLDGMFSLLSMGMTGLSLYTAYLVTKPDDKQFQFGYAHIEPLINVINGLLILITCLFAFLSGVKTIIDGGHEIVLEHALIYAVLSTICCFGIYFVETSIAKSVDSELVKVDSQEWLVDGILSAAILVGFILVLTFDSMGYTRWNAYIDPILVSTLSIAASILPIKVLRRNFKEVLLVAPQNKAQRHVDRTIERLSKAYRFDGYTHHLAKTGRQYDLEINILVKDDSLWTTKRQDHIRQIIWDELSDDLGETWLSVSFTGQERWL</sequence>
<protein>
    <submittedName>
        <fullName evidence="11">Hypothetical membrane protein</fullName>
    </submittedName>
</protein>
<name>Q1Z2U5_9GAMM</name>
<dbReference type="InterPro" id="IPR002524">
    <property type="entry name" value="Cation_efflux"/>
</dbReference>
<comment type="caution">
    <text evidence="11">The sequence shown here is derived from an EMBL/GenBank/DDBJ whole genome shotgun (WGS) entry which is preliminary data.</text>
</comment>
<keyword evidence="8 9" id="KW-0472">Membrane</keyword>
<keyword evidence="3" id="KW-0813">Transport</keyword>
<evidence type="ECO:0000256" key="2">
    <source>
        <dbReference type="ARBA" id="ARBA00010212"/>
    </source>
</evidence>
<dbReference type="InterPro" id="IPR058533">
    <property type="entry name" value="Cation_efflux_TM"/>
</dbReference>
<keyword evidence="5 9" id="KW-0812">Transmembrane</keyword>
<feature type="transmembrane region" description="Helical" evidence="9">
    <location>
        <begin position="85"/>
        <end position="107"/>
    </location>
</feature>
<feature type="transmembrane region" description="Helical" evidence="9">
    <location>
        <begin position="113"/>
        <end position="135"/>
    </location>
</feature>
<evidence type="ECO:0000313" key="12">
    <source>
        <dbReference type="Proteomes" id="UP000003789"/>
    </source>
</evidence>
<keyword evidence="6" id="KW-0862">Zinc</keyword>
<keyword evidence="6" id="KW-0864">Zinc transport</keyword>
<dbReference type="GO" id="GO:0015341">
    <property type="term" value="F:zinc efflux antiporter activity"/>
    <property type="evidence" value="ECO:0007669"/>
    <property type="project" value="TreeGrafter"/>
</dbReference>
<evidence type="ECO:0000313" key="11">
    <source>
        <dbReference type="EMBL" id="EAS42822.1"/>
    </source>
</evidence>
<dbReference type="OrthoDB" id="268546at2"/>
<gene>
    <name evidence="11" type="ORF">P3TCK_08216</name>
</gene>
<evidence type="ECO:0000256" key="6">
    <source>
        <dbReference type="ARBA" id="ARBA00022906"/>
    </source>
</evidence>
<accession>Q1Z2U5</accession>
<keyword evidence="6" id="KW-0406">Ion transport</keyword>
<feature type="domain" description="Cation efflux protein transmembrane" evidence="10">
    <location>
        <begin position="14"/>
        <end position="213"/>
    </location>
</feature>
<dbReference type="InterPro" id="IPR027469">
    <property type="entry name" value="Cation_efflux_TMD_sf"/>
</dbReference>
<evidence type="ECO:0000256" key="5">
    <source>
        <dbReference type="ARBA" id="ARBA00022692"/>
    </source>
</evidence>
<comment type="subcellular location">
    <subcellularLocation>
        <location evidence="1">Membrane</location>
        <topology evidence="1">Multi-pass membrane protein</topology>
    </subcellularLocation>
</comment>
<dbReference type="PANTHER" id="PTHR43840">
    <property type="entry name" value="MITOCHONDRIAL METAL TRANSPORTER 1-RELATED"/>
    <property type="match status" value="1"/>
</dbReference>
<reference evidence="11 12" key="1">
    <citation type="submission" date="2006-03" db="EMBL/GenBank/DDBJ databases">
        <authorList>
            <person name="Bartlett D.H."/>
            <person name="Valle G."/>
            <person name="Lauro F.M."/>
            <person name="Vezzi A."/>
            <person name="Simonato F."/>
            <person name="Eloe E."/>
            <person name="Vitulo N."/>
            <person name="Stratton T.K."/>
            <person name="D'angelo M."/>
            <person name="Ferriera S."/>
            <person name="Johnson J."/>
            <person name="Kravitz S."/>
            <person name="Beeson K."/>
            <person name="Sutton G."/>
            <person name="Rogers Y."/>
            <person name="Friedman R."/>
            <person name="Frazier M."/>
            <person name="Venter J.C."/>
        </authorList>
    </citation>
    <scope>NUCLEOTIDE SEQUENCE [LARGE SCALE GENOMIC DNA]</scope>
    <source>
        <strain evidence="11 12">3TCK</strain>
    </source>
</reference>
<keyword evidence="4" id="KW-0408">Iron</keyword>
<dbReference type="AlphaFoldDB" id="Q1Z2U5"/>
<dbReference type="InterPro" id="IPR050291">
    <property type="entry name" value="CDF_Transporter"/>
</dbReference>